<protein>
    <submittedName>
        <fullName evidence="2">NGO_0222 family membrane protein</fullName>
    </submittedName>
</protein>
<evidence type="ECO:0000313" key="3">
    <source>
        <dbReference type="Proteomes" id="UP001621964"/>
    </source>
</evidence>
<keyword evidence="1" id="KW-0812">Transmembrane</keyword>
<feature type="transmembrane region" description="Helical" evidence="1">
    <location>
        <begin position="36"/>
        <end position="59"/>
    </location>
</feature>
<reference evidence="2 3" key="1">
    <citation type="submission" date="2024-11" db="EMBL/GenBank/DDBJ databases">
        <authorList>
            <person name="Mikucki A.G."/>
            <person name="Kahler C.M."/>
        </authorList>
    </citation>
    <scope>NUCLEOTIDE SEQUENCE [LARGE SCALE GENOMIC DNA]</scope>
    <source>
        <strain evidence="2 3">EXNM717</strain>
    </source>
</reference>
<evidence type="ECO:0000256" key="1">
    <source>
        <dbReference type="SAM" id="Phobius"/>
    </source>
</evidence>
<dbReference type="RefSeq" id="WP_405385863.1">
    <property type="nucleotide sequence ID" value="NZ_JBJGEB010000005.1"/>
</dbReference>
<dbReference type="InterPro" id="IPR049967">
    <property type="entry name" value="NGO_0222-like"/>
</dbReference>
<gene>
    <name evidence="2" type="ORF">ACI43T_05890</name>
</gene>
<comment type="caution">
    <text evidence="2">The sequence shown here is derived from an EMBL/GenBank/DDBJ whole genome shotgun (WGS) entry which is preliminary data.</text>
</comment>
<keyword evidence="1" id="KW-0472">Membrane</keyword>
<accession>A0ABW8Q5Y6</accession>
<dbReference type="NCBIfam" id="NF042413">
    <property type="entry name" value="NGO_0222_fam"/>
    <property type="match status" value="1"/>
</dbReference>
<name>A0ABW8Q5Y6_9NEIS</name>
<keyword evidence="1" id="KW-1133">Transmembrane helix</keyword>
<sequence>MDKRKAYLLLTALFTLIFMALILLGSYLLSIHSKQYGLAAFLFAFAAVFGQIGSLALYIRHKARAQALRAQQTESR</sequence>
<organism evidence="2 3">
    <name type="scientific">Neisseria oralis</name>
    <dbReference type="NCBI Taxonomy" id="1107316"/>
    <lineage>
        <taxon>Bacteria</taxon>
        <taxon>Pseudomonadati</taxon>
        <taxon>Pseudomonadota</taxon>
        <taxon>Betaproteobacteria</taxon>
        <taxon>Neisseriales</taxon>
        <taxon>Neisseriaceae</taxon>
        <taxon>Neisseria</taxon>
    </lineage>
</organism>
<dbReference type="EMBL" id="JBJGEB010000005">
    <property type="protein sequence ID" value="MFK7642026.1"/>
    <property type="molecule type" value="Genomic_DNA"/>
</dbReference>
<proteinExistence type="predicted"/>
<keyword evidence="3" id="KW-1185">Reference proteome</keyword>
<dbReference type="Proteomes" id="UP001621964">
    <property type="component" value="Unassembled WGS sequence"/>
</dbReference>
<evidence type="ECO:0000313" key="2">
    <source>
        <dbReference type="EMBL" id="MFK7642026.1"/>
    </source>
</evidence>
<feature type="transmembrane region" description="Helical" evidence="1">
    <location>
        <begin position="7"/>
        <end position="30"/>
    </location>
</feature>